<reference evidence="1 2" key="1">
    <citation type="submission" date="2019-05" db="EMBL/GenBank/DDBJ databases">
        <title>Mikania micrantha, genome provides insights into the molecular mechanism of rapid growth.</title>
        <authorList>
            <person name="Liu B."/>
        </authorList>
    </citation>
    <scope>NUCLEOTIDE SEQUENCE [LARGE SCALE GENOMIC DNA]</scope>
    <source>
        <strain evidence="1">NLD-2019</strain>
        <tissue evidence="1">Leaf</tissue>
    </source>
</reference>
<gene>
    <name evidence="1" type="ORF">E3N88_10289</name>
</gene>
<keyword evidence="2" id="KW-1185">Reference proteome</keyword>
<evidence type="ECO:0000313" key="1">
    <source>
        <dbReference type="EMBL" id="KAD6119018.1"/>
    </source>
</evidence>
<sequence>MLQGVLCYLPRTEDCRDDERKQLLMLLDNKVVQKQEGDGGAQDNDGFGLLGFSRRYFAILSSQAYCLTGCGGTRRSARASLVRLGFPDSSASPGIGGWVWA</sequence>
<dbReference type="AlphaFoldDB" id="A0A5N6PB76"/>
<proteinExistence type="predicted"/>
<dbReference type="EMBL" id="SZYD01000005">
    <property type="protein sequence ID" value="KAD6119018.1"/>
    <property type="molecule type" value="Genomic_DNA"/>
</dbReference>
<comment type="caution">
    <text evidence="1">The sequence shown here is derived from an EMBL/GenBank/DDBJ whole genome shotgun (WGS) entry which is preliminary data.</text>
</comment>
<dbReference type="Proteomes" id="UP000326396">
    <property type="component" value="Linkage Group LG13"/>
</dbReference>
<organism evidence="1 2">
    <name type="scientific">Mikania micrantha</name>
    <name type="common">bitter vine</name>
    <dbReference type="NCBI Taxonomy" id="192012"/>
    <lineage>
        <taxon>Eukaryota</taxon>
        <taxon>Viridiplantae</taxon>
        <taxon>Streptophyta</taxon>
        <taxon>Embryophyta</taxon>
        <taxon>Tracheophyta</taxon>
        <taxon>Spermatophyta</taxon>
        <taxon>Magnoliopsida</taxon>
        <taxon>eudicotyledons</taxon>
        <taxon>Gunneridae</taxon>
        <taxon>Pentapetalae</taxon>
        <taxon>asterids</taxon>
        <taxon>campanulids</taxon>
        <taxon>Asterales</taxon>
        <taxon>Asteraceae</taxon>
        <taxon>Asteroideae</taxon>
        <taxon>Heliantheae alliance</taxon>
        <taxon>Eupatorieae</taxon>
        <taxon>Mikania</taxon>
    </lineage>
</organism>
<evidence type="ECO:0000313" key="2">
    <source>
        <dbReference type="Proteomes" id="UP000326396"/>
    </source>
</evidence>
<accession>A0A5N6PB76</accession>
<name>A0A5N6PB76_9ASTR</name>
<protein>
    <submittedName>
        <fullName evidence="1">Uncharacterized protein</fullName>
    </submittedName>
</protein>